<dbReference type="SMART" id="SM00028">
    <property type="entry name" value="TPR"/>
    <property type="match status" value="3"/>
</dbReference>
<dbReference type="InterPro" id="IPR050498">
    <property type="entry name" value="Ycf3"/>
</dbReference>
<dbReference type="STRING" id="714315.GCA_000516535_00663"/>
<reference evidence="4 5" key="1">
    <citation type="submission" date="2019-07" db="EMBL/GenBank/DDBJ databases">
        <title>Complete Genome Sequence of Leptotrichia goodfellowii Strain JCM 16774.</title>
        <authorList>
            <person name="Watanabe S."/>
            <person name="Cui L."/>
        </authorList>
    </citation>
    <scope>NUCLEOTIDE SEQUENCE [LARGE SCALE GENOMIC DNA]</scope>
    <source>
        <strain evidence="4 5">JCM16774</strain>
    </source>
</reference>
<dbReference type="InterPro" id="IPR019734">
    <property type="entry name" value="TPR_rpt"/>
</dbReference>
<dbReference type="PROSITE" id="PS50293">
    <property type="entry name" value="TPR_REGION"/>
    <property type="match status" value="1"/>
</dbReference>
<evidence type="ECO:0000256" key="3">
    <source>
        <dbReference type="PROSITE-ProRule" id="PRU00339"/>
    </source>
</evidence>
<dbReference type="PANTHER" id="PTHR44858:SF1">
    <property type="entry name" value="UDP-N-ACETYLGLUCOSAMINE--PEPTIDE N-ACETYLGLUCOSAMINYLTRANSFERASE SPINDLY-RELATED"/>
    <property type="match status" value="1"/>
</dbReference>
<dbReference type="Gene3D" id="1.25.40.10">
    <property type="entry name" value="Tetratricopeptide repeat domain"/>
    <property type="match status" value="1"/>
</dbReference>
<dbReference type="AlphaFoldDB" id="A0A510J997"/>
<keyword evidence="1" id="KW-0677">Repeat</keyword>
<evidence type="ECO:0000313" key="5">
    <source>
        <dbReference type="Proteomes" id="UP000321606"/>
    </source>
</evidence>
<accession>A0A510J997</accession>
<dbReference type="OrthoDB" id="89470at2"/>
<dbReference type="PROSITE" id="PS50005">
    <property type="entry name" value="TPR"/>
    <property type="match status" value="1"/>
</dbReference>
<evidence type="ECO:0000256" key="1">
    <source>
        <dbReference type="ARBA" id="ARBA00022737"/>
    </source>
</evidence>
<evidence type="ECO:0000256" key="2">
    <source>
        <dbReference type="ARBA" id="ARBA00022803"/>
    </source>
</evidence>
<organism evidence="4 5">
    <name type="scientific">Pseudoleptotrichia goodfellowii</name>
    <dbReference type="NCBI Taxonomy" id="157692"/>
    <lineage>
        <taxon>Bacteria</taxon>
        <taxon>Fusobacteriati</taxon>
        <taxon>Fusobacteriota</taxon>
        <taxon>Fusobacteriia</taxon>
        <taxon>Fusobacteriales</taxon>
        <taxon>Leptotrichiaceae</taxon>
        <taxon>Pseudoleptotrichia</taxon>
    </lineage>
</organism>
<keyword evidence="2 3" id="KW-0802">TPR repeat</keyword>
<proteinExistence type="predicted"/>
<dbReference type="Pfam" id="PF13431">
    <property type="entry name" value="TPR_17"/>
    <property type="match status" value="1"/>
</dbReference>
<dbReference type="KEGG" id="lgo:JCM16774_0664"/>
<dbReference type="InterPro" id="IPR011990">
    <property type="entry name" value="TPR-like_helical_dom_sf"/>
</dbReference>
<dbReference type="EMBL" id="AP019822">
    <property type="protein sequence ID" value="BBM35734.1"/>
    <property type="molecule type" value="Genomic_DNA"/>
</dbReference>
<protein>
    <submittedName>
        <fullName evidence="4">Tetratricopeptide repeat protein</fullName>
    </submittedName>
</protein>
<sequence length="259" mass="30663">MKGNTLKIILFLILSVCSFSINYDEYLRKELTDFGVRKNSIDTFFQGKKALEEMAPINEIEALFFKAIELDKRNYMAYQYLGTEALIHDRDKNKSIEYYKKSLKINPKNFEIYLNMGYIYEEEGNYEMAFKEYEKLKKIVPNSPESYYAAASLNFKLGKFSNMLNDAQKALKLYESPSYNLDMKEKYIMDAQFLILVSFFEQEKYEEALNYFFIVGPNMKKNNFDSFPKLLNVATEVINTKLESKNKKIYEEKLKKIKR</sequence>
<evidence type="ECO:0000313" key="4">
    <source>
        <dbReference type="EMBL" id="BBM35734.1"/>
    </source>
</evidence>
<dbReference type="Proteomes" id="UP000321606">
    <property type="component" value="Chromosome"/>
</dbReference>
<dbReference type="RefSeq" id="WP_026737235.1">
    <property type="nucleotide sequence ID" value="NZ_AP019822.1"/>
</dbReference>
<dbReference type="PANTHER" id="PTHR44858">
    <property type="entry name" value="TETRATRICOPEPTIDE REPEAT PROTEIN 6"/>
    <property type="match status" value="1"/>
</dbReference>
<name>A0A510J997_9FUSO</name>
<gene>
    <name evidence="4" type="ORF">JCM16774_0664</name>
</gene>
<dbReference type="Pfam" id="PF13181">
    <property type="entry name" value="TPR_8"/>
    <property type="match status" value="1"/>
</dbReference>
<dbReference type="SUPFAM" id="SSF48452">
    <property type="entry name" value="TPR-like"/>
    <property type="match status" value="1"/>
</dbReference>
<feature type="repeat" description="TPR" evidence="3">
    <location>
        <begin position="110"/>
        <end position="143"/>
    </location>
</feature>